<comment type="subcellular location">
    <subcellularLocation>
        <location evidence="1">Membrane</location>
        <topology evidence="1">Multi-pass membrane protein</topology>
    </subcellularLocation>
</comment>
<dbReference type="GO" id="GO:0005739">
    <property type="term" value="C:mitochondrion"/>
    <property type="evidence" value="ECO:0007669"/>
    <property type="project" value="TreeGrafter"/>
</dbReference>
<geneLocation type="mitochondrion" evidence="11"/>
<feature type="domain" description="Heme-copper oxidase subunit III family profile" evidence="10">
    <location>
        <begin position="2"/>
        <end position="260"/>
    </location>
</feature>
<dbReference type="PROSITE" id="PS50253">
    <property type="entry name" value="COX3"/>
    <property type="match status" value="1"/>
</dbReference>
<keyword evidence="8 11" id="KW-0496">Mitochondrion</keyword>
<reference evidence="11" key="1">
    <citation type="journal article" date="2010" name="Comp. Biochem. Physiol. Part D Genomics Proteomics">
        <title>Complete mitochondrial genome sequences of the three pelagic chaetognaths Sagitta nagae, Sagitta decipiens and Sagitta enflata.</title>
        <authorList>
            <person name="Miyamoto H."/>
            <person name="Machida R.J."/>
            <person name="Nishida S."/>
        </authorList>
    </citation>
    <scope>NUCLEOTIDE SEQUENCE</scope>
</reference>
<accession>D3DKN6</accession>
<dbReference type="FunFam" id="1.20.120.80:FF:000002">
    <property type="entry name" value="Cytochrome c oxidase subunit 3"/>
    <property type="match status" value="1"/>
</dbReference>
<dbReference type="Gene3D" id="1.20.120.80">
    <property type="entry name" value="Cytochrome c oxidase, subunit III, four-helix bundle"/>
    <property type="match status" value="1"/>
</dbReference>
<dbReference type="SUPFAM" id="SSF81452">
    <property type="entry name" value="Cytochrome c oxidase subunit III-like"/>
    <property type="match status" value="1"/>
</dbReference>
<dbReference type="GO" id="GO:0004129">
    <property type="term" value="F:cytochrome-c oxidase activity"/>
    <property type="evidence" value="ECO:0007669"/>
    <property type="project" value="InterPro"/>
</dbReference>
<reference evidence="11" key="2">
    <citation type="submission" date="2010-02" db="EMBL/GenBank/DDBJ databases">
        <title>CMarZ DNA Barcode.</title>
        <authorList>
            <person name="Machida R.J."/>
            <person name="Nishida S."/>
        </authorList>
    </citation>
    <scope>NUCLEOTIDE SEQUENCE</scope>
</reference>
<keyword evidence="4 8" id="KW-0812">Transmembrane</keyword>
<dbReference type="EMBL" id="AP011547">
    <property type="protein sequence ID" value="BAI68185.1"/>
    <property type="molecule type" value="Genomic_DNA"/>
</dbReference>
<evidence type="ECO:0000256" key="1">
    <source>
        <dbReference type="ARBA" id="ARBA00004141"/>
    </source>
</evidence>
<dbReference type="PANTHER" id="PTHR11403">
    <property type="entry name" value="CYTOCHROME C OXIDASE SUBUNIT III"/>
    <property type="match status" value="1"/>
</dbReference>
<name>D3DKN6_9BILA</name>
<dbReference type="CDD" id="cd01665">
    <property type="entry name" value="Cyt_c_Oxidase_III"/>
    <property type="match status" value="1"/>
</dbReference>
<dbReference type="Pfam" id="PF00510">
    <property type="entry name" value="COX3"/>
    <property type="match status" value="1"/>
</dbReference>
<evidence type="ECO:0000256" key="3">
    <source>
        <dbReference type="ARBA" id="ARBA00015944"/>
    </source>
</evidence>
<evidence type="ECO:0000256" key="5">
    <source>
        <dbReference type="ARBA" id="ARBA00022967"/>
    </source>
</evidence>
<evidence type="ECO:0000259" key="10">
    <source>
        <dbReference type="PROSITE" id="PS50253"/>
    </source>
</evidence>
<feature type="transmembrane region" description="Helical" evidence="9">
    <location>
        <begin position="239"/>
        <end position="259"/>
    </location>
</feature>
<evidence type="ECO:0000256" key="2">
    <source>
        <dbReference type="ARBA" id="ARBA00010581"/>
    </source>
</evidence>
<comment type="similarity">
    <text evidence="2 8">Belongs to the cytochrome c oxidase subunit 3 family.</text>
</comment>
<evidence type="ECO:0000256" key="9">
    <source>
        <dbReference type="SAM" id="Phobius"/>
    </source>
</evidence>
<evidence type="ECO:0000256" key="7">
    <source>
        <dbReference type="ARBA" id="ARBA00023136"/>
    </source>
</evidence>
<dbReference type="InterPro" id="IPR033945">
    <property type="entry name" value="Cyt_c_oxase_su3_dom"/>
</dbReference>
<evidence type="ECO:0000256" key="8">
    <source>
        <dbReference type="RuleBase" id="RU003375"/>
    </source>
</evidence>
<sequence length="267" mass="30554">MTKHPFHIVDFSPWPLTGSLSSLFTVTGLASWKHKYDNSFIFIGFSLMLPPPYFNDGAALLGKPPFKESPLKKSSSGYVLGMLLFISSEAFFFLAFFWAFFHASLHPSLELGSSWPPIGISALNPLEVPLLNTMILLSSGCSITWAHMALINSSWLECVMSMWLTVLLGIYFSLVQYLEYVFAPFTLADSVYGSTFFVATGFHGLHVLIGTTFIAVMLFRHHCYHFNNDHHFGFEASAWYWHFVDVVWLFLFLCIYWWGYEYFCKLC</sequence>
<evidence type="ECO:0000256" key="6">
    <source>
        <dbReference type="ARBA" id="ARBA00022989"/>
    </source>
</evidence>
<keyword evidence="7 9" id="KW-0472">Membrane</keyword>
<feature type="transmembrane region" description="Helical" evidence="9">
    <location>
        <begin position="163"/>
        <end position="183"/>
    </location>
</feature>
<dbReference type="AlphaFoldDB" id="D3DKN6"/>
<gene>
    <name evidence="11" type="primary">COIII</name>
</gene>
<feature type="transmembrane region" description="Helical" evidence="9">
    <location>
        <begin position="195"/>
        <end position="219"/>
    </location>
</feature>
<comment type="function">
    <text evidence="8">Component of the cytochrome c oxidase, the last enzyme in the mitochondrial electron transport chain which drives oxidative phosphorylation. The respiratory chain contains 3 multisubunit complexes succinate dehydrogenase (complex II, CII), ubiquinol-cytochrome c oxidoreductase (cytochrome b-c1 complex, complex III, CIII) and cytochrome c oxidase (complex IV, CIV), that cooperate to transfer electrons derived from NADH and succinate to molecular oxygen, creating an electrochemical gradient over the inner membrane that drives transmembrane transport and the ATP synthase. Cytochrome c oxidase is the component of the respiratory chain that catalyzes the reduction of oxygen to water. Electrons originating from reduced cytochrome c in the intermembrane space (IMS) are transferred via the dinuclear copper A center (CU(A)) of subunit 2 and heme A of subunit 1 to the active site in subunit 1, a binuclear center (BNC) formed by heme A3 and copper B (CU(B)). The BNC reduces molecular oxygen to 2 water molecules using 4 electrons from cytochrome c in the IMS and 4 protons from the mitochondrial matrix.</text>
</comment>
<proteinExistence type="inferred from homology"/>
<feature type="transmembrane region" description="Helical" evidence="9">
    <location>
        <begin position="130"/>
        <end position="151"/>
    </location>
</feature>
<feature type="transmembrane region" description="Helical" evidence="9">
    <location>
        <begin position="77"/>
        <end position="101"/>
    </location>
</feature>
<evidence type="ECO:0000313" key="11">
    <source>
        <dbReference type="EMBL" id="BAI68185.1"/>
    </source>
</evidence>
<keyword evidence="5" id="KW-1278">Translocase</keyword>
<dbReference type="InterPro" id="IPR035973">
    <property type="entry name" value="Cyt_c_oxidase_su3-like_sf"/>
</dbReference>
<organism evidence="11">
    <name type="scientific">Flaccisagitta enflata</name>
    <dbReference type="NCBI Taxonomy" id="366393"/>
    <lineage>
        <taxon>Eukaryota</taxon>
        <taxon>Metazoa</taxon>
        <taxon>Spiralia</taxon>
        <taxon>Gnathifera</taxon>
        <taxon>Chaetognatha</taxon>
        <taxon>Sagittoidea</taxon>
        <taxon>Aphragmophora</taxon>
        <taxon>Ctenodontina</taxon>
        <taxon>Sagittidae</taxon>
        <taxon>Flaccisagitta</taxon>
    </lineage>
</organism>
<dbReference type="Gene3D" id="1.10.287.70">
    <property type="match status" value="1"/>
</dbReference>
<dbReference type="PANTHER" id="PTHR11403:SF7">
    <property type="entry name" value="CYTOCHROME C OXIDASE SUBUNIT 3"/>
    <property type="match status" value="1"/>
</dbReference>
<dbReference type="GO" id="GO:0016020">
    <property type="term" value="C:membrane"/>
    <property type="evidence" value="ECO:0007669"/>
    <property type="project" value="UniProtKB-SubCell"/>
</dbReference>
<protein>
    <recommendedName>
        <fullName evidence="3 8">Cytochrome c oxidase subunit 3</fullName>
    </recommendedName>
</protein>
<dbReference type="InterPro" id="IPR013833">
    <property type="entry name" value="Cyt_c_oxidase_su3_a-hlx"/>
</dbReference>
<keyword evidence="6 9" id="KW-1133">Transmembrane helix</keyword>
<dbReference type="InterPro" id="IPR024791">
    <property type="entry name" value="Cyt_c/ubiquinol_Oxase_su3"/>
</dbReference>
<feature type="transmembrane region" description="Helical" evidence="9">
    <location>
        <begin position="12"/>
        <end position="32"/>
    </location>
</feature>
<dbReference type="GO" id="GO:0006123">
    <property type="term" value="P:mitochondrial electron transport, cytochrome c to oxygen"/>
    <property type="evidence" value="ECO:0007669"/>
    <property type="project" value="TreeGrafter"/>
</dbReference>
<dbReference type="InterPro" id="IPR000298">
    <property type="entry name" value="Cyt_c_oxidase-like_su3"/>
</dbReference>
<evidence type="ECO:0000256" key="4">
    <source>
        <dbReference type="ARBA" id="ARBA00022692"/>
    </source>
</evidence>